<evidence type="ECO:0000313" key="2">
    <source>
        <dbReference type="Proteomes" id="UP000027946"/>
    </source>
</evidence>
<organism evidence="1 2">
    <name type="scientific">Peptoclostridium litorale DSM 5388</name>
    <dbReference type="NCBI Taxonomy" id="1121324"/>
    <lineage>
        <taxon>Bacteria</taxon>
        <taxon>Bacillati</taxon>
        <taxon>Bacillota</taxon>
        <taxon>Clostridia</taxon>
        <taxon>Peptostreptococcales</taxon>
        <taxon>Peptoclostridiaceae</taxon>
        <taxon>Peptoclostridium</taxon>
    </lineage>
</organism>
<comment type="caution">
    <text evidence="1">The sequence shown here is derived from an EMBL/GenBank/DDBJ whole genome shotgun (WGS) entry which is preliminary data.</text>
</comment>
<dbReference type="EMBL" id="JJMM01000013">
    <property type="protein sequence ID" value="KDR94729.1"/>
    <property type="molecule type" value="Genomic_DNA"/>
</dbReference>
<proteinExistence type="predicted"/>
<dbReference type="Proteomes" id="UP000027946">
    <property type="component" value="Unassembled WGS sequence"/>
</dbReference>
<dbReference type="eggNOG" id="ENOG50335DI">
    <property type="taxonomic scope" value="Bacteria"/>
</dbReference>
<gene>
    <name evidence="1" type="ORF">CLIT_13c00510</name>
</gene>
<accession>A0A069RCF7</accession>
<name>A0A069RCF7_PEPLI</name>
<sequence length="109" mass="12378">MGLEIESDFEIRKIRETDMDVDLFVDIKGTTLNMSVESMPAVIASRIQFCMARGILIRLSADGEKVCTVHILRNIDIYSAISNFEIDYSSHMLRIADEKTHALLEIKSK</sequence>
<protein>
    <submittedName>
        <fullName evidence="1">Uncharacterized protein</fullName>
    </submittedName>
</protein>
<dbReference type="AlphaFoldDB" id="A0A069RCF7"/>
<evidence type="ECO:0000313" key="1">
    <source>
        <dbReference type="EMBL" id="KDR94729.1"/>
    </source>
</evidence>
<dbReference type="OrthoDB" id="1707428at2"/>
<dbReference type="STRING" id="1121324.CLIT_13c00510"/>
<keyword evidence="2" id="KW-1185">Reference proteome</keyword>
<reference evidence="1 2" key="1">
    <citation type="submission" date="2014-03" db="EMBL/GenBank/DDBJ databases">
        <title>Genome sequence of Clostridium litorale W6, DSM 5388.</title>
        <authorList>
            <person name="Poehlein A."/>
            <person name="Jagirdar A."/>
            <person name="Khonsari B."/>
            <person name="Chibani C.M."/>
            <person name="Gutierrez Gutierrez D.A."/>
            <person name="Davydova E."/>
            <person name="Alghaithi H.S."/>
            <person name="Nair K.P."/>
            <person name="Dhamotharan K."/>
            <person name="Chandran L."/>
            <person name="G W."/>
            <person name="Daniel R."/>
        </authorList>
    </citation>
    <scope>NUCLEOTIDE SEQUENCE [LARGE SCALE GENOMIC DNA]</scope>
    <source>
        <strain evidence="1 2">W6</strain>
    </source>
</reference>